<dbReference type="AlphaFoldDB" id="A0A239HK39"/>
<evidence type="ECO:0000256" key="1">
    <source>
        <dbReference type="SAM" id="MobiDB-lite"/>
    </source>
</evidence>
<protein>
    <submittedName>
        <fullName evidence="2">Uncharacterized protein</fullName>
    </submittedName>
</protein>
<sequence length="60" mass="6861">MKIKFLKPHPAFGYFPGQSGEVEDEKAAELIKDKFAEESKEEEESDKGKKADSKEKKEDK</sequence>
<reference evidence="3" key="1">
    <citation type="submission" date="2017-06" db="EMBL/GenBank/DDBJ databases">
        <authorList>
            <person name="Varghese N."/>
            <person name="Submissions S."/>
        </authorList>
    </citation>
    <scope>NUCLEOTIDE SEQUENCE [LARGE SCALE GENOMIC DNA]</scope>
    <source>
        <strain evidence="3">NKM1</strain>
    </source>
</reference>
<keyword evidence="3" id="KW-1185">Reference proteome</keyword>
<organism evidence="2 3">
    <name type="scientific">Pontibacter ummariensis</name>
    <dbReference type="NCBI Taxonomy" id="1610492"/>
    <lineage>
        <taxon>Bacteria</taxon>
        <taxon>Pseudomonadati</taxon>
        <taxon>Bacteroidota</taxon>
        <taxon>Cytophagia</taxon>
        <taxon>Cytophagales</taxon>
        <taxon>Hymenobacteraceae</taxon>
        <taxon>Pontibacter</taxon>
    </lineage>
</organism>
<evidence type="ECO:0000313" key="3">
    <source>
        <dbReference type="Proteomes" id="UP000198432"/>
    </source>
</evidence>
<feature type="region of interest" description="Disordered" evidence="1">
    <location>
        <begin position="32"/>
        <end position="60"/>
    </location>
</feature>
<name>A0A239HK39_9BACT</name>
<evidence type="ECO:0000313" key="2">
    <source>
        <dbReference type="EMBL" id="SNS81501.1"/>
    </source>
</evidence>
<dbReference type="Proteomes" id="UP000198432">
    <property type="component" value="Unassembled WGS sequence"/>
</dbReference>
<feature type="compositionally biased region" description="Basic and acidic residues" evidence="1">
    <location>
        <begin position="46"/>
        <end position="60"/>
    </location>
</feature>
<accession>A0A239HK39</accession>
<proteinExistence type="predicted"/>
<dbReference type="EMBL" id="FZOQ01000014">
    <property type="protein sequence ID" value="SNS81501.1"/>
    <property type="molecule type" value="Genomic_DNA"/>
</dbReference>
<gene>
    <name evidence="2" type="ORF">SAMN06296052_11417</name>
</gene>
<dbReference type="RefSeq" id="WP_089320063.1">
    <property type="nucleotide sequence ID" value="NZ_FZOQ01000014.1"/>
</dbReference>